<reference evidence="2 3" key="1">
    <citation type="submission" date="2020-08" db="EMBL/GenBank/DDBJ databases">
        <title>Genomic Encyclopedia of Type Strains, Phase IV (KMG-IV): sequencing the most valuable type-strain genomes for metagenomic binning, comparative biology and taxonomic classification.</title>
        <authorList>
            <person name="Goeker M."/>
        </authorList>
    </citation>
    <scope>NUCLEOTIDE SEQUENCE [LARGE SCALE GENOMIC DNA]</scope>
    <source>
        <strain evidence="2 3">DSM 103526</strain>
    </source>
</reference>
<feature type="domain" description="Copper amine oxidase-like N-terminal" evidence="1">
    <location>
        <begin position="1"/>
        <end position="85"/>
    </location>
</feature>
<dbReference type="EMBL" id="JACHEN010000012">
    <property type="protein sequence ID" value="MBB6216078.1"/>
    <property type="molecule type" value="Genomic_DNA"/>
</dbReference>
<name>A0A841KV53_9FIRM</name>
<dbReference type="Proteomes" id="UP000579281">
    <property type="component" value="Unassembled WGS sequence"/>
</dbReference>
<protein>
    <recommendedName>
        <fullName evidence="1">Copper amine oxidase-like N-terminal domain-containing protein</fullName>
    </recommendedName>
</protein>
<dbReference type="Gene3D" id="3.30.457.10">
    <property type="entry name" value="Copper amine oxidase-like, N-terminal domain"/>
    <property type="match status" value="1"/>
</dbReference>
<proteinExistence type="predicted"/>
<evidence type="ECO:0000313" key="3">
    <source>
        <dbReference type="Proteomes" id="UP000579281"/>
    </source>
</evidence>
<comment type="caution">
    <text evidence="2">The sequence shown here is derived from an EMBL/GenBank/DDBJ whole genome shotgun (WGS) entry which is preliminary data.</text>
</comment>
<accession>A0A841KV53</accession>
<evidence type="ECO:0000259" key="1">
    <source>
        <dbReference type="Pfam" id="PF07833"/>
    </source>
</evidence>
<sequence>MRAIFEALGAEIKWDGATETVTGIKGETIVELKIGSNVAKLNGKDLNLDVPATIVNKRTLVPARFIAECLGAKVDWESSSRTVIIQHD</sequence>
<organism evidence="2 3">
    <name type="scientific">Anaerosolibacter carboniphilus</name>
    <dbReference type="NCBI Taxonomy" id="1417629"/>
    <lineage>
        <taxon>Bacteria</taxon>
        <taxon>Bacillati</taxon>
        <taxon>Bacillota</taxon>
        <taxon>Clostridia</taxon>
        <taxon>Peptostreptococcales</taxon>
        <taxon>Thermotaleaceae</taxon>
        <taxon>Anaerosolibacter</taxon>
    </lineage>
</organism>
<dbReference type="SUPFAM" id="SSF55383">
    <property type="entry name" value="Copper amine oxidase, domain N"/>
    <property type="match status" value="1"/>
</dbReference>
<gene>
    <name evidence="2" type="ORF">HNQ80_002177</name>
</gene>
<evidence type="ECO:0000313" key="2">
    <source>
        <dbReference type="EMBL" id="MBB6216078.1"/>
    </source>
</evidence>
<dbReference type="InterPro" id="IPR012854">
    <property type="entry name" value="Cu_amine_oxidase-like_N"/>
</dbReference>
<dbReference type="Pfam" id="PF07833">
    <property type="entry name" value="Cu_amine_oxidN1"/>
    <property type="match status" value="1"/>
</dbReference>
<dbReference type="AlphaFoldDB" id="A0A841KV53"/>
<dbReference type="InterPro" id="IPR036582">
    <property type="entry name" value="Mao_N_sf"/>
</dbReference>
<keyword evidence="3" id="KW-1185">Reference proteome</keyword>